<dbReference type="InterPro" id="IPR057183">
    <property type="entry name" value="DUF7861"/>
</dbReference>
<dbReference type="AlphaFoldDB" id="A0AAW4PTS9"/>
<comment type="caution">
    <text evidence="1">The sequence shown here is derived from an EMBL/GenBank/DDBJ whole genome shotgun (WGS) entry which is preliminary data.</text>
</comment>
<evidence type="ECO:0000313" key="1">
    <source>
        <dbReference type="EMBL" id="MBX0323940.1"/>
    </source>
</evidence>
<name>A0AAW4PTS9_9EURY</name>
<evidence type="ECO:0000313" key="2">
    <source>
        <dbReference type="Proteomes" id="UP001430377"/>
    </source>
</evidence>
<reference evidence="1 2" key="1">
    <citation type="submission" date="2021-06" db="EMBL/GenBank/DDBJ databases">
        <title>Halomicroarcula sp. a new haloarchaeum isolated from saline soil.</title>
        <authorList>
            <person name="Duran-Viseras A."/>
            <person name="Sanchez-Porro C."/>
            <person name="Ventosa A."/>
        </authorList>
    </citation>
    <scope>NUCLEOTIDE SEQUENCE [LARGE SCALE GENOMIC DNA]</scope>
    <source>
        <strain evidence="1 2">F13</strain>
    </source>
</reference>
<organism evidence="1 2">
    <name type="scientific">Haloarcula rubra</name>
    <dbReference type="NCBI Taxonomy" id="2487747"/>
    <lineage>
        <taxon>Archaea</taxon>
        <taxon>Methanobacteriati</taxon>
        <taxon>Methanobacteriota</taxon>
        <taxon>Stenosarchaea group</taxon>
        <taxon>Halobacteria</taxon>
        <taxon>Halobacteriales</taxon>
        <taxon>Haloarculaceae</taxon>
        <taxon>Haloarcula</taxon>
    </lineage>
</organism>
<dbReference type="RefSeq" id="WP_220618900.1">
    <property type="nucleotide sequence ID" value="NZ_RKLR01000004.1"/>
</dbReference>
<dbReference type="Proteomes" id="UP001430377">
    <property type="component" value="Unassembled WGS sequence"/>
</dbReference>
<accession>A0AAW4PTS9</accession>
<dbReference type="Pfam" id="PF25260">
    <property type="entry name" value="DUF7861"/>
    <property type="match status" value="1"/>
</dbReference>
<sequence length="81" mass="9053">MNHDRIHAREPSHHVEKWSVGTIERIGERDGHCVVDVEAADGETVELAVTFAVRDLFSSRLDVEAGASPVGERVWYRKRGG</sequence>
<proteinExistence type="predicted"/>
<dbReference type="EMBL" id="RKLR01000004">
    <property type="protein sequence ID" value="MBX0323940.1"/>
    <property type="molecule type" value="Genomic_DNA"/>
</dbReference>
<protein>
    <submittedName>
        <fullName evidence="1">Uncharacterized protein</fullName>
    </submittedName>
</protein>
<gene>
    <name evidence="1" type="ORF">EGH21_12955</name>
</gene>
<keyword evidence="2" id="KW-1185">Reference proteome</keyword>